<sequence length="76" mass="9123">MSKVLSIRIPKELKEEIDELKDFIDIKSEVIQFLKERVKTYKRLKILKEVHNTLKEHPTPPEDIVARMVREDRNSH</sequence>
<gene>
    <name evidence="1" type="ORF">DRJ31_07490</name>
    <name evidence="2" type="ORF">DRJ33_04830</name>
</gene>
<protein>
    <submittedName>
        <fullName evidence="2">CopG family transcriptional regulator</fullName>
    </submittedName>
</protein>
<evidence type="ECO:0000313" key="1">
    <source>
        <dbReference type="EMBL" id="RLE48339.1"/>
    </source>
</evidence>
<dbReference type="Proteomes" id="UP000278475">
    <property type="component" value="Unassembled WGS sequence"/>
</dbReference>
<dbReference type="AlphaFoldDB" id="A0A497EY76"/>
<evidence type="ECO:0000313" key="2">
    <source>
        <dbReference type="EMBL" id="RLE51971.1"/>
    </source>
</evidence>
<dbReference type="PANTHER" id="PTHR42244:SF2">
    <property type="entry name" value="ANTITOXIN VAPB3-RELATED"/>
    <property type="match status" value="1"/>
</dbReference>
<evidence type="ECO:0000313" key="3">
    <source>
        <dbReference type="Proteomes" id="UP000272051"/>
    </source>
</evidence>
<accession>A0A497EY76</accession>
<comment type="caution">
    <text evidence="2">The sequence shown here is derived from an EMBL/GenBank/DDBJ whole genome shotgun (WGS) entry which is preliminary data.</text>
</comment>
<dbReference type="EMBL" id="QMQX01000075">
    <property type="protein sequence ID" value="RLE51971.1"/>
    <property type="molecule type" value="Genomic_DNA"/>
</dbReference>
<name>A0A497EY76_9CREN</name>
<proteinExistence type="predicted"/>
<dbReference type="PANTHER" id="PTHR42244">
    <property type="entry name" value="ANTITOXIN VAPB3-RELATED"/>
    <property type="match status" value="1"/>
</dbReference>
<dbReference type="Proteomes" id="UP000272051">
    <property type="component" value="Unassembled WGS sequence"/>
</dbReference>
<evidence type="ECO:0000313" key="4">
    <source>
        <dbReference type="Proteomes" id="UP000278475"/>
    </source>
</evidence>
<dbReference type="InterPro" id="IPR039709">
    <property type="entry name" value="VapB3-like"/>
</dbReference>
<organism evidence="2 3">
    <name type="scientific">Thermoproteota archaeon</name>
    <dbReference type="NCBI Taxonomy" id="2056631"/>
    <lineage>
        <taxon>Archaea</taxon>
        <taxon>Thermoproteota</taxon>
    </lineage>
</organism>
<dbReference type="EMBL" id="QMQV01000081">
    <property type="protein sequence ID" value="RLE48339.1"/>
    <property type="molecule type" value="Genomic_DNA"/>
</dbReference>
<reference evidence="3 4" key="1">
    <citation type="submission" date="2018-06" db="EMBL/GenBank/DDBJ databases">
        <title>Extensive metabolic versatility and redundancy in microbially diverse, dynamic hydrothermal sediments.</title>
        <authorList>
            <person name="Dombrowski N."/>
            <person name="Teske A."/>
            <person name="Baker B.J."/>
        </authorList>
    </citation>
    <scope>NUCLEOTIDE SEQUENCE [LARGE SCALE GENOMIC DNA]</scope>
    <source>
        <strain evidence="2">B34_G17</strain>
        <strain evidence="1">B66_G16</strain>
    </source>
</reference>